<reference evidence="2 3" key="2">
    <citation type="submission" date="2018-11" db="EMBL/GenBank/DDBJ databases">
        <authorList>
            <consortium name="Pathogen Informatics"/>
        </authorList>
    </citation>
    <scope>NUCLEOTIDE SEQUENCE [LARGE SCALE GENOMIC DNA]</scope>
</reference>
<evidence type="ECO:0000256" key="1">
    <source>
        <dbReference type="SAM" id="MobiDB-lite"/>
    </source>
</evidence>
<reference evidence="4" key="1">
    <citation type="submission" date="2016-06" db="UniProtKB">
        <authorList>
            <consortium name="WormBaseParasite"/>
        </authorList>
    </citation>
    <scope>IDENTIFICATION</scope>
</reference>
<protein>
    <submittedName>
        <fullName evidence="4">DZF domain-containing protein</fullName>
    </submittedName>
</protein>
<feature type="compositionally biased region" description="Basic and acidic residues" evidence="1">
    <location>
        <begin position="40"/>
        <end position="50"/>
    </location>
</feature>
<dbReference type="AlphaFoldDB" id="A0A183IX37"/>
<feature type="compositionally biased region" description="Gly residues" evidence="1">
    <location>
        <begin position="52"/>
        <end position="61"/>
    </location>
</feature>
<feature type="region of interest" description="Disordered" evidence="1">
    <location>
        <begin position="40"/>
        <end position="74"/>
    </location>
</feature>
<evidence type="ECO:0000313" key="4">
    <source>
        <dbReference type="WBParaSite" id="SBAD_0000849001-mRNA-1"/>
    </source>
</evidence>
<dbReference type="WBParaSite" id="SBAD_0000849001-mRNA-1">
    <property type="protein sequence ID" value="SBAD_0000849001-mRNA-1"/>
    <property type="gene ID" value="SBAD_0000849001"/>
</dbReference>
<gene>
    <name evidence="2" type="ORF">SBAD_LOCUS8184</name>
</gene>
<accession>A0A183IX37</accession>
<keyword evidence="3" id="KW-1185">Reference proteome</keyword>
<evidence type="ECO:0000313" key="3">
    <source>
        <dbReference type="Proteomes" id="UP000270296"/>
    </source>
</evidence>
<name>A0A183IX37_9BILA</name>
<evidence type="ECO:0000313" key="2">
    <source>
        <dbReference type="EMBL" id="VDP15716.1"/>
    </source>
</evidence>
<dbReference type="EMBL" id="UZAM01011343">
    <property type="protein sequence ID" value="VDP15716.1"/>
    <property type="molecule type" value="Genomic_DNA"/>
</dbReference>
<organism evidence="4">
    <name type="scientific">Soboliphyme baturini</name>
    <dbReference type="NCBI Taxonomy" id="241478"/>
    <lineage>
        <taxon>Eukaryota</taxon>
        <taxon>Metazoa</taxon>
        <taxon>Ecdysozoa</taxon>
        <taxon>Nematoda</taxon>
        <taxon>Enoplea</taxon>
        <taxon>Dorylaimia</taxon>
        <taxon>Dioctophymatida</taxon>
        <taxon>Dioctophymatoidea</taxon>
        <taxon>Soboliphymatidae</taxon>
        <taxon>Soboliphyme</taxon>
    </lineage>
</organism>
<sequence length="74" mass="7800">MADRQFSNQPAVQAQTQAQLLTQFVVALILRQLDEPRYLCSAREDGRPDKTGVGGGGGSGSRRGSDGGVCAFTT</sequence>
<dbReference type="Proteomes" id="UP000270296">
    <property type="component" value="Unassembled WGS sequence"/>
</dbReference>
<proteinExistence type="predicted"/>